<accession>A0A8F5N0L2</accession>
<organism evidence="1">
    <name type="scientific">Salmonella diarizonae</name>
    <dbReference type="NCBI Taxonomy" id="59204"/>
    <lineage>
        <taxon>Bacteria</taxon>
        <taxon>Pseudomonadati</taxon>
        <taxon>Pseudomonadota</taxon>
        <taxon>Gammaproteobacteria</taxon>
        <taxon>Enterobacterales</taxon>
        <taxon>Enterobacteriaceae</taxon>
        <taxon>Salmonella</taxon>
    </lineage>
</organism>
<name>A0A8F5N0L2_SALDZ</name>
<protein>
    <submittedName>
        <fullName evidence="1">Uncharacterized protein</fullName>
    </submittedName>
</protein>
<proteinExistence type="predicted"/>
<gene>
    <name evidence="1" type="ORF">JMJ85_20095</name>
</gene>
<sequence>MSRTIIYNHPLAQATSVCDDDMETTMEHLEGYIEEFNKLRKQGESVPVFFNLYGFKVGELLKVKIEGDTLYGNLLIHSEKDVIERLDDVYADISHPLAVRLWWSKLFPNTKAISESRRRCYGN</sequence>
<reference evidence="1" key="1">
    <citation type="submission" date="2021-07" db="EMBL/GenBank/DDBJ databases">
        <title>Whole-Genome Sequences of non-enterica strains of Salmonella enterica isolated from poultry houses.</title>
        <authorList>
            <person name="Lamas A."/>
            <person name="Regal P."/>
            <person name="Miranda J.M."/>
            <person name="Vazquez B."/>
            <person name="Cepeda A."/>
            <person name="Franco C.M."/>
        </authorList>
    </citation>
    <scope>NUCLEOTIDE SEQUENCE</scope>
    <source>
        <strain evidence="1">LHICA_D1</strain>
    </source>
</reference>
<dbReference type="EMBL" id="CP078142">
    <property type="protein sequence ID" value="QXN83056.1"/>
    <property type="molecule type" value="Genomic_DNA"/>
</dbReference>
<dbReference type="AlphaFoldDB" id="A0A8F5N0L2"/>
<evidence type="ECO:0000313" key="1">
    <source>
        <dbReference type="EMBL" id="QXN83056.1"/>
    </source>
</evidence>